<organism evidence="1 2">
    <name type="scientific">Trifolium subterraneum</name>
    <name type="common">Subterranean clover</name>
    <dbReference type="NCBI Taxonomy" id="3900"/>
    <lineage>
        <taxon>Eukaryota</taxon>
        <taxon>Viridiplantae</taxon>
        <taxon>Streptophyta</taxon>
        <taxon>Embryophyta</taxon>
        <taxon>Tracheophyta</taxon>
        <taxon>Spermatophyta</taxon>
        <taxon>Magnoliopsida</taxon>
        <taxon>eudicotyledons</taxon>
        <taxon>Gunneridae</taxon>
        <taxon>Pentapetalae</taxon>
        <taxon>rosids</taxon>
        <taxon>fabids</taxon>
        <taxon>Fabales</taxon>
        <taxon>Fabaceae</taxon>
        <taxon>Papilionoideae</taxon>
        <taxon>50 kb inversion clade</taxon>
        <taxon>NPAAA clade</taxon>
        <taxon>Hologalegina</taxon>
        <taxon>IRL clade</taxon>
        <taxon>Trifolieae</taxon>
        <taxon>Trifolium</taxon>
    </lineage>
</organism>
<sequence>MAGGVVEDTSPVHTKDYDESKLDIDDYSLHFGQDIWTRLTMNTSYQRGMSNIRTAHMVIISGFESCLVPV</sequence>
<reference evidence="2" key="1">
    <citation type="journal article" date="2017" name="Front. Plant Sci.">
        <title>Climate Clever Clovers: New Paradigm to Reduce the Environmental Footprint of Ruminants by Breeding Low Methanogenic Forages Utilizing Haplotype Variation.</title>
        <authorList>
            <person name="Kaur P."/>
            <person name="Appels R."/>
            <person name="Bayer P.E."/>
            <person name="Keeble-Gagnere G."/>
            <person name="Wang J."/>
            <person name="Hirakawa H."/>
            <person name="Shirasawa K."/>
            <person name="Vercoe P."/>
            <person name="Stefanova K."/>
            <person name="Durmic Z."/>
            <person name="Nichols P."/>
            <person name="Revell C."/>
            <person name="Isobe S.N."/>
            <person name="Edwards D."/>
            <person name="Erskine W."/>
        </authorList>
    </citation>
    <scope>NUCLEOTIDE SEQUENCE [LARGE SCALE GENOMIC DNA]</scope>
    <source>
        <strain evidence="2">cv. Daliak</strain>
    </source>
</reference>
<proteinExistence type="predicted"/>
<evidence type="ECO:0000313" key="1">
    <source>
        <dbReference type="EMBL" id="GAU28290.1"/>
    </source>
</evidence>
<gene>
    <name evidence="1" type="ORF">TSUD_256180</name>
</gene>
<protein>
    <submittedName>
        <fullName evidence="1">Uncharacterized protein</fullName>
    </submittedName>
</protein>
<dbReference type="EMBL" id="DF973371">
    <property type="protein sequence ID" value="GAU28290.1"/>
    <property type="molecule type" value="Genomic_DNA"/>
</dbReference>
<evidence type="ECO:0000313" key="2">
    <source>
        <dbReference type="Proteomes" id="UP000242715"/>
    </source>
</evidence>
<dbReference type="AlphaFoldDB" id="A0A2Z6MX58"/>
<name>A0A2Z6MX58_TRISU</name>
<keyword evidence="2" id="KW-1185">Reference proteome</keyword>
<accession>A0A2Z6MX58</accession>
<dbReference type="Proteomes" id="UP000242715">
    <property type="component" value="Unassembled WGS sequence"/>
</dbReference>